<dbReference type="Pfam" id="PF22725">
    <property type="entry name" value="GFO_IDH_MocA_C3"/>
    <property type="match status" value="1"/>
</dbReference>
<dbReference type="Proteomes" id="UP001434337">
    <property type="component" value="Chromosome"/>
</dbReference>
<dbReference type="InterPro" id="IPR000683">
    <property type="entry name" value="Gfo/Idh/MocA-like_OxRdtase_N"/>
</dbReference>
<dbReference type="PANTHER" id="PTHR43249:SF1">
    <property type="entry name" value="D-GLUCOSIDE 3-DEHYDROGENASE"/>
    <property type="match status" value="1"/>
</dbReference>
<sequence length="394" mass="41272">MSPDEDVTPLRVGIVGCGNIARSHARAYAEHPRVRLVAYHDVVPGRAEAFADAHGGSAVSSVAEVVASGVDLVSIATPPGSHADIACALLSAGVNVLIEKPATISLAELDRVAEAERAGGVQAYVVLQHRHGSGAVRARRLMDAGSLGTPRVAVCETLWYRTDGYFTDVDWRGHWAGEGGGPTLGHAIHQIDLLLHLMGEWESVDARAVRLARPVQFEDASLAVVTFASGAVASIVTSLVSPREVSRIRVDTEGGTLEVNHLYGYRDADWSWTPVPDPEVAARFGLDPGTQARPGAAARPAAGDPWAASAADVDEVPSNHAAQINRLVGDLLAGRRHATTLESARSTMELVSAIYASGLGGGTVRRGDLTPGHPFHARLDGGLDAAAVDARLVP</sequence>
<dbReference type="SUPFAM" id="SSF55347">
    <property type="entry name" value="Glyceraldehyde-3-phosphate dehydrogenase-like, C-terminal domain"/>
    <property type="match status" value="1"/>
</dbReference>
<proteinExistence type="predicted"/>
<dbReference type="PANTHER" id="PTHR43249">
    <property type="entry name" value="UDP-N-ACETYL-2-AMINO-2-DEOXY-D-GLUCURONATE OXIDASE"/>
    <property type="match status" value="1"/>
</dbReference>
<evidence type="ECO:0000259" key="2">
    <source>
        <dbReference type="Pfam" id="PF22725"/>
    </source>
</evidence>
<gene>
    <name evidence="3" type="ORF">PCC79_11320</name>
</gene>
<dbReference type="SUPFAM" id="SSF51735">
    <property type="entry name" value="NAD(P)-binding Rossmann-fold domains"/>
    <property type="match status" value="1"/>
</dbReference>
<dbReference type="InterPro" id="IPR052515">
    <property type="entry name" value="Gfo/Idh/MocA_Oxidoreductase"/>
</dbReference>
<protein>
    <submittedName>
        <fullName evidence="3">Gfo/Idh/MocA family oxidoreductase</fullName>
    </submittedName>
</protein>
<reference evidence="3 4" key="1">
    <citation type="journal article" date="2023" name="Environ Microbiome">
        <title>A coral-associated actinobacterium mitigates coral bleaching under heat stress.</title>
        <authorList>
            <person name="Li J."/>
            <person name="Zou Y."/>
            <person name="Li Q."/>
            <person name="Zhang J."/>
            <person name="Bourne D.G."/>
            <person name="Lyu Y."/>
            <person name="Liu C."/>
            <person name="Zhang S."/>
        </authorList>
    </citation>
    <scope>NUCLEOTIDE SEQUENCE [LARGE SCALE GENOMIC DNA]</scope>
    <source>
        <strain evidence="3 4">SCSIO 13291</strain>
    </source>
</reference>
<evidence type="ECO:0000313" key="3">
    <source>
        <dbReference type="EMBL" id="WZW97491.1"/>
    </source>
</evidence>
<dbReference type="Gene3D" id="3.30.360.10">
    <property type="entry name" value="Dihydrodipicolinate Reductase, domain 2"/>
    <property type="match status" value="1"/>
</dbReference>
<feature type="domain" description="GFO/IDH/MocA-like oxidoreductase" evidence="2">
    <location>
        <begin position="137"/>
        <end position="258"/>
    </location>
</feature>
<feature type="domain" description="Gfo/Idh/MocA-like oxidoreductase N-terminal" evidence="1">
    <location>
        <begin position="10"/>
        <end position="125"/>
    </location>
</feature>
<dbReference type="RefSeq" id="WP_342371866.1">
    <property type="nucleotide sequence ID" value="NZ_CP115965.1"/>
</dbReference>
<dbReference type="InterPro" id="IPR055170">
    <property type="entry name" value="GFO_IDH_MocA-like_dom"/>
</dbReference>
<keyword evidence="4" id="KW-1185">Reference proteome</keyword>
<evidence type="ECO:0000313" key="4">
    <source>
        <dbReference type="Proteomes" id="UP001434337"/>
    </source>
</evidence>
<accession>A0ABZ3C472</accession>
<dbReference type="InterPro" id="IPR036291">
    <property type="entry name" value="NAD(P)-bd_dom_sf"/>
</dbReference>
<dbReference type="Pfam" id="PF01408">
    <property type="entry name" value="GFO_IDH_MocA"/>
    <property type="match status" value="1"/>
</dbReference>
<dbReference type="Gene3D" id="3.40.50.720">
    <property type="entry name" value="NAD(P)-binding Rossmann-like Domain"/>
    <property type="match status" value="1"/>
</dbReference>
<name>A0ABZ3C472_9ACTN</name>
<dbReference type="EMBL" id="CP115965">
    <property type="protein sequence ID" value="WZW97491.1"/>
    <property type="molecule type" value="Genomic_DNA"/>
</dbReference>
<organism evidence="3 4">
    <name type="scientific">Propioniciclava soli</name>
    <dbReference type="NCBI Taxonomy" id="2775081"/>
    <lineage>
        <taxon>Bacteria</taxon>
        <taxon>Bacillati</taxon>
        <taxon>Actinomycetota</taxon>
        <taxon>Actinomycetes</taxon>
        <taxon>Propionibacteriales</taxon>
        <taxon>Propionibacteriaceae</taxon>
        <taxon>Propioniciclava</taxon>
    </lineage>
</organism>
<evidence type="ECO:0000259" key="1">
    <source>
        <dbReference type="Pfam" id="PF01408"/>
    </source>
</evidence>